<evidence type="ECO:0000256" key="2">
    <source>
        <dbReference type="SAM" id="MobiDB-lite"/>
    </source>
</evidence>
<dbReference type="Pfam" id="PF00621">
    <property type="entry name" value="RhoGEF"/>
    <property type="match status" value="1"/>
</dbReference>
<dbReference type="Gene3D" id="2.30.29.30">
    <property type="entry name" value="Pleckstrin-homology domain (PH domain)/Phosphotyrosine-binding domain (PTB)"/>
    <property type="match status" value="1"/>
</dbReference>
<dbReference type="OrthoDB" id="245697at2759"/>
<protein>
    <recommendedName>
        <fullName evidence="3">DH domain-containing protein</fullName>
    </recommendedName>
</protein>
<dbReference type="PANTHER" id="PTHR12673:SF106">
    <property type="entry name" value="DH DOMAIN-CONTAINING PROTEIN"/>
    <property type="match status" value="1"/>
</dbReference>
<dbReference type="EMBL" id="AJWJ01000068">
    <property type="protein sequence ID" value="KAF2076225.1"/>
    <property type="molecule type" value="Genomic_DNA"/>
</dbReference>
<gene>
    <name evidence="4" type="ORF">CYY_002466</name>
</gene>
<dbReference type="GO" id="GO:0005737">
    <property type="term" value="C:cytoplasm"/>
    <property type="evidence" value="ECO:0007669"/>
    <property type="project" value="TreeGrafter"/>
</dbReference>
<keyword evidence="1" id="KW-0175">Coiled coil</keyword>
<evidence type="ECO:0000313" key="5">
    <source>
        <dbReference type="Proteomes" id="UP000695562"/>
    </source>
</evidence>
<evidence type="ECO:0000256" key="1">
    <source>
        <dbReference type="SAM" id="Coils"/>
    </source>
</evidence>
<comment type="caution">
    <text evidence="4">The sequence shown here is derived from an EMBL/GenBank/DDBJ whole genome shotgun (WGS) entry which is preliminary data.</text>
</comment>
<name>A0A8J4PYW8_9MYCE</name>
<keyword evidence="5" id="KW-1185">Reference proteome</keyword>
<dbReference type="InterPro" id="IPR011993">
    <property type="entry name" value="PH-like_dom_sf"/>
</dbReference>
<dbReference type="CDD" id="cd00160">
    <property type="entry name" value="RhoGEF"/>
    <property type="match status" value="1"/>
</dbReference>
<feature type="region of interest" description="Disordered" evidence="2">
    <location>
        <begin position="1"/>
        <end position="73"/>
    </location>
</feature>
<dbReference type="SUPFAM" id="SSF50729">
    <property type="entry name" value="PH domain-like"/>
    <property type="match status" value="1"/>
</dbReference>
<dbReference type="InterPro" id="IPR000219">
    <property type="entry name" value="DH_dom"/>
</dbReference>
<organism evidence="4 5">
    <name type="scientific">Polysphondylium violaceum</name>
    <dbReference type="NCBI Taxonomy" id="133409"/>
    <lineage>
        <taxon>Eukaryota</taxon>
        <taxon>Amoebozoa</taxon>
        <taxon>Evosea</taxon>
        <taxon>Eumycetozoa</taxon>
        <taxon>Dictyostelia</taxon>
        <taxon>Dictyosteliales</taxon>
        <taxon>Dictyosteliaceae</taxon>
        <taxon>Polysphondylium</taxon>
    </lineage>
</organism>
<dbReference type="GO" id="GO:0005085">
    <property type="term" value="F:guanyl-nucleotide exchange factor activity"/>
    <property type="evidence" value="ECO:0007669"/>
    <property type="project" value="InterPro"/>
</dbReference>
<dbReference type="PANTHER" id="PTHR12673">
    <property type="entry name" value="FACIOGENITAL DYSPLASIA PROTEIN"/>
    <property type="match status" value="1"/>
</dbReference>
<feature type="compositionally biased region" description="Polar residues" evidence="2">
    <location>
        <begin position="1"/>
        <end position="14"/>
    </location>
</feature>
<feature type="domain" description="DH" evidence="3">
    <location>
        <begin position="239"/>
        <end position="423"/>
    </location>
</feature>
<sequence>MNNSSNTLYSTPVKNNESINNNYENKENFNVSPRVVRRKSKSPGKSPLSPQPMVLSPKNIPHNNNNNCNNDDDDSMVMSPPKSNNNNGFTNMGPPTMMPKKTNIFESVSRAQSHAYQQQINCFSTPSTPSTPTLNLTTTTTQSQQISASLTSTPTLSRPVSATISSTNGYSSIRNKTLRKSLKEEDDELNSKKREDRKSTTLYRSMSKRDIAIHLSRQKTEAEVRAEIEQRNQIEREKKRIEAIKEVLSSEQTYVNHLNNIIDSYLLPLRRDHTTPEEVKFIVSIFSNIEGIREVNNTILKSLKQRIGNGSAISSDFTISDLFLQSIPLLSVYTEYYVNWYRSIHNLDIFVSKCKKFKKFLEDRNQTPMNLKSLLIMPCQRIPRYTLLIDAIVKLTLPDHPDYQSLLDSLEKMKNLTISINVRVGDSEKVQLVTNIRYKFDESIGFLDEVHRRLIKESINVYQLLPYKSIVSHMKTLESNNNNDDGDDSTDEEEYTPIFSTSFNGTLGTPSKKSKKSKSKLNLIPSDCFIYLFNDMFVVGVPNNINNLNSGGNGMNSTLNRVILKCNLSTMFIKDYANQECSTIFSIHHPNGTFLINTPSQEIKDEWINEINGTILTLINGDKDLLEKRNHITIKGSDQEGWYAIDSTQKNPDLIQKSLSEMHDSEIFTPKKRKSMIGKVKQRMSSALLSPHKNQNVKRNSSFVLNLLSNE</sequence>
<feature type="compositionally biased region" description="Low complexity" evidence="2">
    <location>
        <begin position="43"/>
        <end position="52"/>
    </location>
</feature>
<dbReference type="SUPFAM" id="SSF48065">
    <property type="entry name" value="DBL homology domain (DH-domain)"/>
    <property type="match status" value="1"/>
</dbReference>
<feature type="compositionally biased region" description="Polar residues" evidence="2">
    <location>
        <begin position="154"/>
        <end position="168"/>
    </location>
</feature>
<evidence type="ECO:0000313" key="4">
    <source>
        <dbReference type="EMBL" id="KAF2076225.1"/>
    </source>
</evidence>
<dbReference type="SMART" id="SM00325">
    <property type="entry name" value="RhoGEF"/>
    <property type="match status" value="1"/>
</dbReference>
<proteinExistence type="predicted"/>
<dbReference type="AlphaFoldDB" id="A0A8J4PYW8"/>
<accession>A0A8J4PYW8</accession>
<feature type="coiled-coil region" evidence="1">
    <location>
        <begin position="175"/>
        <end position="251"/>
    </location>
</feature>
<feature type="region of interest" description="Disordered" evidence="2">
    <location>
        <begin position="147"/>
        <end position="168"/>
    </location>
</feature>
<dbReference type="Gene3D" id="1.20.900.10">
    <property type="entry name" value="Dbl homology (DH) domain"/>
    <property type="match status" value="1"/>
</dbReference>
<dbReference type="Proteomes" id="UP000695562">
    <property type="component" value="Unassembled WGS sequence"/>
</dbReference>
<evidence type="ECO:0000259" key="3">
    <source>
        <dbReference type="PROSITE" id="PS50010"/>
    </source>
</evidence>
<dbReference type="SMART" id="SM00233">
    <property type="entry name" value="PH"/>
    <property type="match status" value="1"/>
</dbReference>
<reference evidence="4" key="1">
    <citation type="submission" date="2020-01" db="EMBL/GenBank/DDBJ databases">
        <title>Development of genomics and gene disruption for Polysphondylium violaceum indicates a role for the polyketide synthase stlB in stalk morphogenesis.</title>
        <authorList>
            <person name="Narita B."/>
            <person name="Kawabe Y."/>
            <person name="Kin K."/>
            <person name="Saito T."/>
            <person name="Gibbs R."/>
            <person name="Kuspa A."/>
            <person name="Muzny D."/>
            <person name="Queller D."/>
            <person name="Richards S."/>
            <person name="Strassman J."/>
            <person name="Sucgang R."/>
            <person name="Worley K."/>
            <person name="Schaap P."/>
        </authorList>
    </citation>
    <scope>NUCLEOTIDE SEQUENCE</scope>
    <source>
        <strain evidence="4">QSvi11</strain>
    </source>
</reference>
<dbReference type="PROSITE" id="PS50010">
    <property type="entry name" value="DH_2"/>
    <property type="match status" value="1"/>
</dbReference>
<dbReference type="InterPro" id="IPR035899">
    <property type="entry name" value="DBL_dom_sf"/>
</dbReference>
<dbReference type="InterPro" id="IPR001849">
    <property type="entry name" value="PH_domain"/>
</dbReference>
<dbReference type="InterPro" id="IPR051092">
    <property type="entry name" value="FYVE_RhoGEF_PH"/>
</dbReference>